<reference evidence="2 3" key="1">
    <citation type="submission" date="2023-05" db="EMBL/GenBank/DDBJ databases">
        <title>Novel species of genus Flectobacillus isolated from stream in China.</title>
        <authorList>
            <person name="Lu H."/>
        </authorList>
    </citation>
    <scope>NUCLEOTIDE SEQUENCE [LARGE SCALE GENOMIC DNA]</scope>
    <source>
        <strain evidence="2 3">KCTC 42575</strain>
    </source>
</reference>
<organism evidence="2 3">
    <name type="scientific">Flectobacillus roseus</name>
    <dbReference type="NCBI Taxonomy" id="502259"/>
    <lineage>
        <taxon>Bacteria</taxon>
        <taxon>Pseudomonadati</taxon>
        <taxon>Bacteroidota</taxon>
        <taxon>Cytophagia</taxon>
        <taxon>Cytophagales</taxon>
        <taxon>Flectobacillaceae</taxon>
        <taxon>Flectobacillus</taxon>
    </lineage>
</organism>
<keyword evidence="1" id="KW-0812">Transmembrane</keyword>
<feature type="transmembrane region" description="Helical" evidence="1">
    <location>
        <begin position="36"/>
        <end position="58"/>
    </location>
</feature>
<sequence length="135" mass="15735">MKGINTSISPKFTLYIRVFLLIVIIPLAIISTVNGLWQWSFLLIFFIINLVYTNILYVTKDGILVKRLGKSFFVTKDDFCGIIPVFRHINCYYLISKAGNKYFFFLLSSKYILTSDPRGCSKELVEQIKQIWNNF</sequence>
<evidence type="ECO:0000313" key="2">
    <source>
        <dbReference type="EMBL" id="MDI9858104.1"/>
    </source>
</evidence>
<keyword evidence="1" id="KW-1133">Transmembrane helix</keyword>
<feature type="transmembrane region" description="Helical" evidence="1">
    <location>
        <begin position="12"/>
        <end position="30"/>
    </location>
</feature>
<keyword evidence="1" id="KW-0472">Membrane</keyword>
<comment type="caution">
    <text evidence="2">The sequence shown here is derived from an EMBL/GenBank/DDBJ whole genome shotgun (WGS) entry which is preliminary data.</text>
</comment>
<evidence type="ECO:0000256" key="1">
    <source>
        <dbReference type="SAM" id="Phobius"/>
    </source>
</evidence>
<proteinExistence type="predicted"/>
<gene>
    <name evidence="2" type="ORF">QM524_02670</name>
</gene>
<evidence type="ECO:0000313" key="3">
    <source>
        <dbReference type="Proteomes" id="UP001236507"/>
    </source>
</evidence>
<evidence type="ECO:0008006" key="4">
    <source>
        <dbReference type="Google" id="ProtNLM"/>
    </source>
</evidence>
<accession>A0ABT6Y3G1</accession>
<dbReference type="RefSeq" id="WP_283343363.1">
    <property type="nucleotide sequence ID" value="NZ_JASHIF010000002.1"/>
</dbReference>
<dbReference type="Proteomes" id="UP001236507">
    <property type="component" value="Unassembled WGS sequence"/>
</dbReference>
<protein>
    <recommendedName>
        <fullName evidence="4">PH domain-containing protein</fullName>
    </recommendedName>
</protein>
<name>A0ABT6Y3G1_9BACT</name>
<dbReference type="EMBL" id="JASHIF010000002">
    <property type="protein sequence ID" value="MDI9858104.1"/>
    <property type="molecule type" value="Genomic_DNA"/>
</dbReference>
<keyword evidence="3" id="KW-1185">Reference proteome</keyword>